<organism evidence="1 2">
    <name type="scientific">Jimgerdemannia flammicorona</name>
    <dbReference type="NCBI Taxonomy" id="994334"/>
    <lineage>
        <taxon>Eukaryota</taxon>
        <taxon>Fungi</taxon>
        <taxon>Fungi incertae sedis</taxon>
        <taxon>Mucoromycota</taxon>
        <taxon>Mucoromycotina</taxon>
        <taxon>Endogonomycetes</taxon>
        <taxon>Endogonales</taxon>
        <taxon>Endogonaceae</taxon>
        <taxon>Jimgerdemannia</taxon>
    </lineage>
</organism>
<reference evidence="1 2" key="1">
    <citation type="journal article" date="2018" name="New Phytol.">
        <title>Phylogenomics of Endogonaceae and evolution of mycorrhizas within Mucoromycota.</title>
        <authorList>
            <person name="Chang Y."/>
            <person name="Desiro A."/>
            <person name="Na H."/>
            <person name="Sandor L."/>
            <person name="Lipzen A."/>
            <person name="Clum A."/>
            <person name="Barry K."/>
            <person name="Grigoriev I.V."/>
            <person name="Martin F.M."/>
            <person name="Stajich J.E."/>
            <person name="Smith M.E."/>
            <person name="Bonito G."/>
            <person name="Spatafora J.W."/>
        </authorList>
    </citation>
    <scope>NUCLEOTIDE SEQUENCE [LARGE SCALE GENOMIC DNA]</scope>
    <source>
        <strain evidence="1 2">GMNB39</strain>
    </source>
</reference>
<sequence length="111" mass="12644">MQVLRSGIVPSEDKSESKLLNATSAIQVSTSSSKTIQPLTTGEIIKWNTDYIIQHLTEKFSEDFDEEDFNILRKEKIKGYTFLGLIKENSRHIAWQVDQQKSSSIVSQNKP</sequence>
<dbReference type="Proteomes" id="UP000268093">
    <property type="component" value="Unassembled WGS sequence"/>
</dbReference>
<dbReference type="EMBL" id="RBNI01016864">
    <property type="protein sequence ID" value="RUP06369.1"/>
    <property type="molecule type" value="Genomic_DNA"/>
</dbReference>
<name>A0A433AUU5_9FUNG</name>
<evidence type="ECO:0000313" key="1">
    <source>
        <dbReference type="EMBL" id="RUP06369.1"/>
    </source>
</evidence>
<protein>
    <submittedName>
        <fullName evidence="1">Uncharacterized protein</fullName>
    </submittedName>
</protein>
<keyword evidence="2" id="KW-1185">Reference proteome</keyword>
<gene>
    <name evidence="1" type="ORF">BC936DRAFT_140350</name>
</gene>
<accession>A0A433AUU5</accession>
<proteinExistence type="predicted"/>
<dbReference type="AlphaFoldDB" id="A0A433AUU5"/>
<evidence type="ECO:0000313" key="2">
    <source>
        <dbReference type="Proteomes" id="UP000268093"/>
    </source>
</evidence>
<comment type="caution">
    <text evidence="1">The sequence shown here is derived from an EMBL/GenBank/DDBJ whole genome shotgun (WGS) entry which is preliminary data.</text>
</comment>
<dbReference type="OrthoDB" id="2428576at2759"/>